<reference evidence="2" key="2">
    <citation type="journal article" date="2023" name="Microbiol Resour">
        <title>Decontamination and Annotation of the Draft Genome Sequence of the Oomycete Lagenidium giganteum ARSEF 373.</title>
        <authorList>
            <person name="Morgan W.R."/>
            <person name="Tartar A."/>
        </authorList>
    </citation>
    <scope>NUCLEOTIDE SEQUENCE</scope>
    <source>
        <strain evidence="2">ARSEF 373</strain>
    </source>
</reference>
<organism evidence="2 3">
    <name type="scientific">Lagenidium giganteum</name>
    <dbReference type="NCBI Taxonomy" id="4803"/>
    <lineage>
        <taxon>Eukaryota</taxon>
        <taxon>Sar</taxon>
        <taxon>Stramenopiles</taxon>
        <taxon>Oomycota</taxon>
        <taxon>Peronosporomycetes</taxon>
        <taxon>Pythiales</taxon>
        <taxon>Pythiaceae</taxon>
    </lineage>
</organism>
<evidence type="ECO:0000256" key="1">
    <source>
        <dbReference type="SAM" id="MobiDB-lite"/>
    </source>
</evidence>
<dbReference type="Proteomes" id="UP001146120">
    <property type="component" value="Unassembled WGS sequence"/>
</dbReference>
<protein>
    <submittedName>
        <fullName evidence="2">Uncharacterized protein</fullName>
    </submittedName>
</protein>
<reference evidence="2" key="1">
    <citation type="submission" date="2022-11" db="EMBL/GenBank/DDBJ databases">
        <authorList>
            <person name="Morgan W.R."/>
            <person name="Tartar A."/>
        </authorList>
    </citation>
    <scope>NUCLEOTIDE SEQUENCE</scope>
    <source>
        <strain evidence="2">ARSEF 373</strain>
    </source>
</reference>
<dbReference type="AlphaFoldDB" id="A0AAV2YTH5"/>
<dbReference type="EMBL" id="DAKRPA010000119">
    <property type="protein sequence ID" value="DAZ97982.1"/>
    <property type="molecule type" value="Genomic_DNA"/>
</dbReference>
<evidence type="ECO:0000313" key="3">
    <source>
        <dbReference type="Proteomes" id="UP001146120"/>
    </source>
</evidence>
<feature type="region of interest" description="Disordered" evidence="1">
    <location>
        <begin position="153"/>
        <end position="172"/>
    </location>
</feature>
<sequence>MFASFARRVGDTSDLKLSKLRLLLRQHELEVDDTLYRQWEQTLPEGAHTITFPQFVHACHQLYGQKALVAHFNTRVWDGNTLVKSQSAPQLHPFDLLEQKNEDALAFNYEDYLQRPMPAKKTDDERLRHKQSRLIQATQELRRKTKLLHGLNLAMPGSKDSDSSSVSPQHERLHQEKLAHHILKRGSILALAPANRAKVVSSSLLQREKVMKQKTKDVRQHHIETAKAFASSVAMISRHVQHEEFKDLCDSQLEEQFARVDEQKRLNRVHKAHCHALAADKQQQQLREVQAMKTIAKEELQMVKKYVQLRQEMAKLTHGKPFTLSPSSSTLFQQPPELMAARATAKGGSQKKKLRELEKEYLEHARSIQLLDYVYDRRRAAMMSTKPKAEAALVDVELTDLPDDRAEKLATQELWEQLLEELKVDMSQFIPSANSPPAALKYYGTSRPVILPPFSSSVERKTM</sequence>
<name>A0AAV2YTH5_9STRA</name>
<proteinExistence type="predicted"/>
<gene>
    <name evidence="2" type="ORF">N0F65_005140</name>
</gene>
<evidence type="ECO:0000313" key="2">
    <source>
        <dbReference type="EMBL" id="DAZ97982.1"/>
    </source>
</evidence>
<comment type="caution">
    <text evidence="2">The sequence shown here is derived from an EMBL/GenBank/DDBJ whole genome shotgun (WGS) entry which is preliminary data.</text>
</comment>
<accession>A0AAV2YTH5</accession>
<keyword evidence="3" id="KW-1185">Reference proteome</keyword>